<organism evidence="1 2">
    <name type="scientific">Streptomyces meridianus</name>
    <dbReference type="NCBI Taxonomy" id="2938945"/>
    <lineage>
        <taxon>Bacteria</taxon>
        <taxon>Bacillati</taxon>
        <taxon>Actinomycetota</taxon>
        <taxon>Actinomycetes</taxon>
        <taxon>Kitasatosporales</taxon>
        <taxon>Streptomycetaceae</taxon>
        <taxon>Streptomyces</taxon>
    </lineage>
</organism>
<sequence>MGKEFEIRREGELPTTPEEYWDAITTGLGGWLWPMDIEPREGGSAASVGTVTVWDPPHRLVTRAEGEDGWFNQLEHVVQAHEGGTVRFRYVHSGVFTDDWDNQYDGAGRHTDFYLHTLGQYLQHFSRRPVTYVSADGPKASTAPDAFTTLRRDLGLGPATAQGDTVRVVLPGAGTQEAVVDYHAAHFTGLRTRDALYRFFGRNAFGAPVGVALHLFAEDADGTQAEESWQRWLDELYA</sequence>
<dbReference type="EMBL" id="JAMQGM010000008">
    <property type="protein sequence ID" value="MCM2576545.1"/>
    <property type="molecule type" value="Genomic_DNA"/>
</dbReference>
<keyword evidence="2" id="KW-1185">Reference proteome</keyword>
<comment type="caution">
    <text evidence="1">The sequence shown here is derived from an EMBL/GenBank/DDBJ whole genome shotgun (WGS) entry which is preliminary data.</text>
</comment>
<gene>
    <name evidence="1" type="ORF">M1E25_04100</name>
</gene>
<dbReference type="RefSeq" id="WP_251409624.1">
    <property type="nucleotide sequence ID" value="NZ_JAMQGM010000008.1"/>
</dbReference>
<dbReference type="SUPFAM" id="SSF55961">
    <property type="entry name" value="Bet v1-like"/>
    <property type="match status" value="1"/>
</dbReference>
<dbReference type="InterPro" id="IPR023393">
    <property type="entry name" value="START-like_dom_sf"/>
</dbReference>
<accession>A0ABT0X2V8</accession>
<dbReference type="Gene3D" id="3.30.530.20">
    <property type="match status" value="1"/>
</dbReference>
<proteinExistence type="predicted"/>
<reference evidence="1" key="1">
    <citation type="journal article" date="2023" name="Int. J. Syst. Evol. Microbiol.">
        <title>Streptomyces meridianus sp. nov. isolated from brackish water of the Tagus estuary in Alcochete, Portugal.</title>
        <authorList>
            <person name="Santos J.D.N."/>
            <person name="Klimek D."/>
            <person name="Calusinska M."/>
            <person name="Lobo Da Cunha A."/>
            <person name="Catita J."/>
            <person name="Goncalves H."/>
            <person name="Gonzalez I."/>
            <person name="Reyes F."/>
            <person name="Lage O.M."/>
        </authorList>
    </citation>
    <scope>NUCLEOTIDE SEQUENCE</scope>
    <source>
        <strain evidence="1">MTZ3.1</strain>
    </source>
</reference>
<evidence type="ECO:0000313" key="2">
    <source>
        <dbReference type="Proteomes" id="UP001167160"/>
    </source>
</evidence>
<name>A0ABT0X2V8_9ACTN</name>
<protein>
    <submittedName>
        <fullName evidence="1">SRPBCC domain-containing protein</fullName>
    </submittedName>
</protein>
<dbReference type="Proteomes" id="UP001167160">
    <property type="component" value="Unassembled WGS sequence"/>
</dbReference>
<evidence type="ECO:0000313" key="1">
    <source>
        <dbReference type="EMBL" id="MCM2576545.1"/>
    </source>
</evidence>